<keyword evidence="7" id="KW-1185">Reference proteome</keyword>
<dbReference type="Proteomes" id="UP000076761">
    <property type="component" value="Unassembled WGS sequence"/>
</dbReference>
<proteinExistence type="predicted"/>
<dbReference type="SUPFAM" id="SSF53098">
    <property type="entry name" value="Ribonuclease H-like"/>
    <property type="match status" value="1"/>
</dbReference>
<evidence type="ECO:0000256" key="3">
    <source>
        <dbReference type="ARBA" id="ARBA00022771"/>
    </source>
</evidence>
<keyword evidence="2" id="KW-0479">Metal-binding</keyword>
<gene>
    <name evidence="6" type="ORF">NEOLEDRAFT_1210327</name>
</gene>
<keyword evidence="4" id="KW-0862">Zinc</keyword>
<evidence type="ECO:0000313" key="7">
    <source>
        <dbReference type="Proteomes" id="UP000076761"/>
    </source>
</evidence>
<organism evidence="6 7">
    <name type="scientific">Neolentinus lepideus HHB14362 ss-1</name>
    <dbReference type="NCBI Taxonomy" id="1314782"/>
    <lineage>
        <taxon>Eukaryota</taxon>
        <taxon>Fungi</taxon>
        <taxon>Dikarya</taxon>
        <taxon>Basidiomycota</taxon>
        <taxon>Agaricomycotina</taxon>
        <taxon>Agaricomycetes</taxon>
        <taxon>Gloeophyllales</taxon>
        <taxon>Gloeophyllaceae</taxon>
        <taxon>Neolentinus</taxon>
    </lineage>
</organism>
<dbReference type="InterPro" id="IPR052035">
    <property type="entry name" value="ZnF_BED_domain_contain"/>
</dbReference>
<dbReference type="AlphaFoldDB" id="A0A165RNC6"/>
<name>A0A165RNC6_9AGAM</name>
<dbReference type="PANTHER" id="PTHR46481">
    <property type="entry name" value="ZINC FINGER BED DOMAIN-CONTAINING PROTEIN 4"/>
    <property type="match status" value="1"/>
</dbReference>
<sequence>MAHIINLATQALIKAHTSGTYYDPHDPDACIPSTPLGTANRDEVALVRAIAVKERSSAKRKERFRKIQALKSITRLLQLILDIATRWSSTYLMLRRALHLRDHVDTFVYEIGRDERNLEKRAKIDDLKLTAEEWKRVSVFEELLKCADLAQQAFSSEHGPSLHLALPALEALRKGWQIRKDRGGKYSPFISALRSGITKINEYYMRTVKSEAYVMSMGTCNGVFVLDPAQKALHFDKYWTADDKKEAMELIEAKVSLLCFSSSS</sequence>
<dbReference type="InterPro" id="IPR012337">
    <property type="entry name" value="RNaseH-like_sf"/>
</dbReference>
<evidence type="ECO:0000256" key="2">
    <source>
        <dbReference type="ARBA" id="ARBA00022723"/>
    </source>
</evidence>
<evidence type="ECO:0000256" key="4">
    <source>
        <dbReference type="ARBA" id="ARBA00022833"/>
    </source>
</evidence>
<comment type="subcellular location">
    <subcellularLocation>
        <location evidence="1">Nucleus</location>
    </subcellularLocation>
</comment>
<dbReference type="InParanoid" id="A0A165RNC6"/>
<reference evidence="6 7" key="1">
    <citation type="journal article" date="2016" name="Mol. Biol. Evol.">
        <title>Comparative Genomics of Early-Diverging Mushroom-Forming Fungi Provides Insights into the Origins of Lignocellulose Decay Capabilities.</title>
        <authorList>
            <person name="Nagy L.G."/>
            <person name="Riley R."/>
            <person name="Tritt A."/>
            <person name="Adam C."/>
            <person name="Daum C."/>
            <person name="Floudas D."/>
            <person name="Sun H."/>
            <person name="Yadav J.S."/>
            <person name="Pangilinan J."/>
            <person name="Larsson K.H."/>
            <person name="Matsuura K."/>
            <person name="Barry K."/>
            <person name="Labutti K."/>
            <person name="Kuo R."/>
            <person name="Ohm R.A."/>
            <person name="Bhattacharya S.S."/>
            <person name="Shirouzu T."/>
            <person name="Yoshinaga Y."/>
            <person name="Martin F.M."/>
            <person name="Grigoriev I.V."/>
            <person name="Hibbett D.S."/>
        </authorList>
    </citation>
    <scope>NUCLEOTIDE SEQUENCE [LARGE SCALE GENOMIC DNA]</scope>
    <source>
        <strain evidence="6 7">HHB14362 ss-1</strain>
    </source>
</reference>
<accession>A0A165RNC6</accession>
<evidence type="ECO:0008006" key="8">
    <source>
        <dbReference type="Google" id="ProtNLM"/>
    </source>
</evidence>
<keyword evidence="3" id="KW-0863">Zinc-finger</keyword>
<evidence type="ECO:0000256" key="5">
    <source>
        <dbReference type="ARBA" id="ARBA00023242"/>
    </source>
</evidence>
<dbReference type="EMBL" id="KV425580">
    <property type="protein sequence ID" value="KZT24066.1"/>
    <property type="molecule type" value="Genomic_DNA"/>
</dbReference>
<keyword evidence="5" id="KW-0539">Nucleus</keyword>
<dbReference type="GO" id="GO:0005634">
    <property type="term" value="C:nucleus"/>
    <property type="evidence" value="ECO:0007669"/>
    <property type="project" value="UniProtKB-SubCell"/>
</dbReference>
<dbReference type="GO" id="GO:0008270">
    <property type="term" value="F:zinc ion binding"/>
    <property type="evidence" value="ECO:0007669"/>
    <property type="project" value="UniProtKB-KW"/>
</dbReference>
<dbReference type="OrthoDB" id="2690041at2759"/>
<protein>
    <recommendedName>
        <fullName evidence="8">hAT-like transposase RNase-H fold domain-containing protein</fullName>
    </recommendedName>
</protein>
<evidence type="ECO:0000256" key="1">
    <source>
        <dbReference type="ARBA" id="ARBA00004123"/>
    </source>
</evidence>
<evidence type="ECO:0000313" key="6">
    <source>
        <dbReference type="EMBL" id="KZT24066.1"/>
    </source>
</evidence>
<dbReference type="PANTHER" id="PTHR46481:SF10">
    <property type="entry name" value="ZINC FINGER BED DOMAIN-CONTAINING PROTEIN 39"/>
    <property type="match status" value="1"/>
</dbReference>